<keyword evidence="2 3" id="KW-0802">TPR repeat</keyword>
<dbReference type="InterPro" id="IPR013105">
    <property type="entry name" value="TPR_2"/>
</dbReference>
<protein>
    <submittedName>
        <fullName evidence="5">Putative glycosyltransferase</fullName>
    </submittedName>
</protein>
<dbReference type="EMBL" id="JSAN01000112">
    <property type="protein sequence ID" value="KIC71153.1"/>
    <property type="molecule type" value="Genomic_DNA"/>
</dbReference>
<dbReference type="Proteomes" id="UP000031465">
    <property type="component" value="Unassembled WGS sequence"/>
</dbReference>
<organism evidence="5 6">
    <name type="scientific">Candidatus Protochlamydia amoebophila</name>
    <dbReference type="NCBI Taxonomy" id="362787"/>
    <lineage>
        <taxon>Bacteria</taxon>
        <taxon>Pseudomonadati</taxon>
        <taxon>Chlamydiota</taxon>
        <taxon>Chlamydiia</taxon>
        <taxon>Parachlamydiales</taxon>
        <taxon>Parachlamydiaceae</taxon>
        <taxon>Candidatus Protochlamydia</taxon>
    </lineage>
</organism>
<reference evidence="5 6" key="1">
    <citation type="journal article" date="2014" name="Mol. Biol. Evol.">
        <title>Massive expansion of Ubiquitination-related gene families within the Chlamydiae.</title>
        <authorList>
            <person name="Domman D."/>
            <person name="Collingro A."/>
            <person name="Lagkouvardos I."/>
            <person name="Gehre L."/>
            <person name="Weinmaier T."/>
            <person name="Rattei T."/>
            <person name="Subtil A."/>
            <person name="Horn M."/>
        </authorList>
    </citation>
    <scope>NUCLEOTIDE SEQUENCE [LARGE SCALE GENOMIC DNA]</scope>
    <source>
        <strain evidence="5 6">EI2</strain>
    </source>
</reference>
<dbReference type="Gene3D" id="3.90.550.10">
    <property type="entry name" value="Spore Coat Polysaccharide Biosynthesis Protein SpsA, Chain A"/>
    <property type="match status" value="1"/>
</dbReference>
<dbReference type="PANTHER" id="PTHR22916">
    <property type="entry name" value="GLYCOSYLTRANSFERASE"/>
    <property type="match status" value="1"/>
</dbReference>
<dbReference type="SMART" id="SM00028">
    <property type="entry name" value="TPR"/>
    <property type="match status" value="2"/>
</dbReference>
<evidence type="ECO:0000259" key="4">
    <source>
        <dbReference type="Pfam" id="PF00535"/>
    </source>
</evidence>
<keyword evidence="5" id="KW-0808">Transferase</keyword>
<evidence type="ECO:0000313" key="5">
    <source>
        <dbReference type="EMBL" id="KIC71153.1"/>
    </source>
</evidence>
<sequence>MSFGFINWKMFMHSSPLISILIPVFNQAPFIFEALNSVLQQTYPNFEVLIVDDGSTDGTASICQEFCQKDSRFQYLYQTNKGPSAARNRGIAASHGEYFCLLDGDDRMDFQRIAVQLKVLTENPTLDIVYTALLLIDSNGNTIGEMHGQEINPENFLATLLFRNVIPGPSTIMAKRECLTSHPYHEHFVHAEDYELMIRLAHFYRFQYINLPLTYYRRHLNNLSNHLKAHRQAELKVIQQYTQSKIEAIVDQTSFPRDEKTLLKGKILFNQERFPQALFYFQQLNDSFSRFYEGNCFVKLQDRKSAKSAYEQALLLDTTNAACYNNLGNIFAQGQQWQDARFCWEKALSLKPGYLDAKENLNHFKQSFEWCYTWRELRKDLLVYH</sequence>
<dbReference type="InterPro" id="IPR029044">
    <property type="entry name" value="Nucleotide-diphossugar_trans"/>
</dbReference>
<dbReference type="Gene3D" id="1.25.40.10">
    <property type="entry name" value="Tetratricopeptide repeat domain"/>
    <property type="match status" value="1"/>
</dbReference>
<gene>
    <name evidence="5" type="ORF">DB44_EO00030</name>
</gene>
<dbReference type="PATRIC" id="fig|362787.3.peg.1653"/>
<dbReference type="SUPFAM" id="SSF53448">
    <property type="entry name" value="Nucleotide-diphospho-sugar transferases"/>
    <property type="match status" value="1"/>
</dbReference>
<comment type="caution">
    <text evidence="5">The sequence shown here is derived from an EMBL/GenBank/DDBJ whole genome shotgun (WGS) entry which is preliminary data.</text>
</comment>
<accession>A0A0C1H8F8</accession>
<feature type="repeat" description="TPR" evidence="3">
    <location>
        <begin position="321"/>
        <end position="354"/>
    </location>
</feature>
<feature type="domain" description="Glycosyltransferase 2-like" evidence="4">
    <location>
        <begin position="19"/>
        <end position="146"/>
    </location>
</feature>
<dbReference type="SUPFAM" id="SSF48452">
    <property type="entry name" value="TPR-like"/>
    <property type="match status" value="1"/>
</dbReference>
<name>A0A0C1H8F8_9BACT</name>
<dbReference type="InterPro" id="IPR011990">
    <property type="entry name" value="TPR-like_helical_dom_sf"/>
</dbReference>
<dbReference type="Pfam" id="PF00535">
    <property type="entry name" value="Glycos_transf_2"/>
    <property type="match status" value="1"/>
</dbReference>
<keyword evidence="1" id="KW-0677">Repeat</keyword>
<dbReference type="PANTHER" id="PTHR22916:SF3">
    <property type="entry name" value="UDP-GLCNAC:BETAGAL BETA-1,3-N-ACETYLGLUCOSAMINYLTRANSFERASE-LIKE PROTEIN 1"/>
    <property type="match status" value="1"/>
</dbReference>
<dbReference type="InterPro" id="IPR001173">
    <property type="entry name" value="Glyco_trans_2-like"/>
</dbReference>
<evidence type="ECO:0000256" key="1">
    <source>
        <dbReference type="ARBA" id="ARBA00022737"/>
    </source>
</evidence>
<proteinExistence type="predicted"/>
<dbReference type="InterPro" id="IPR019734">
    <property type="entry name" value="TPR_rpt"/>
</dbReference>
<evidence type="ECO:0000256" key="3">
    <source>
        <dbReference type="PROSITE-ProRule" id="PRU00339"/>
    </source>
</evidence>
<dbReference type="Pfam" id="PF07719">
    <property type="entry name" value="TPR_2"/>
    <property type="match status" value="1"/>
</dbReference>
<dbReference type="PROSITE" id="PS50005">
    <property type="entry name" value="TPR"/>
    <property type="match status" value="1"/>
</dbReference>
<evidence type="ECO:0000313" key="6">
    <source>
        <dbReference type="Proteomes" id="UP000031465"/>
    </source>
</evidence>
<dbReference type="AlphaFoldDB" id="A0A0C1H8F8"/>
<dbReference type="GO" id="GO:0016758">
    <property type="term" value="F:hexosyltransferase activity"/>
    <property type="evidence" value="ECO:0007669"/>
    <property type="project" value="UniProtKB-ARBA"/>
</dbReference>
<evidence type="ECO:0000256" key="2">
    <source>
        <dbReference type="ARBA" id="ARBA00022803"/>
    </source>
</evidence>